<name>A0A6A6PY40_9PEZI</name>
<dbReference type="GO" id="GO:0006695">
    <property type="term" value="P:cholesterol biosynthetic process"/>
    <property type="evidence" value="ECO:0007669"/>
    <property type="project" value="UniProtKB-KW"/>
</dbReference>
<evidence type="ECO:0000256" key="16">
    <source>
        <dbReference type="ARBA" id="ARBA00023221"/>
    </source>
</evidence>
<organism evidence="23 24">
    <name type="scientific">Neohortaea acidophila</name>
    <dbReference type="NCBI Taxonomy" id="245834"/>
    <lineage>
        <taxon>Eukaryota</taxon>
        <taxon>Fungi</taxon>
        <taxon>Dikarya</taxon>
        <taxon>Ascomycota</taxon>
        <taxon>Pezizomycotina</taxon>
        <taxon>Dothideomycetes</taxon>
        <taxon>Dothideomycetidae</taxon>
        <taxon>Mycosphaerellales</taxon>
        <taxon>Teratosphaeriaceae</taxon>
        <taxon>Neohortaea</taxon>
    </lineage>
</organism>
<keyword evidence="11 22" id="KW-0560">Oxidoreductase</keyword>
<evidence type="ECO:0000256" key="2">
    <source>
        <dbReference type="ARBA" id="ARBA00004770"/>
    </source>
</evidence>
<evidence type="ECO:0000256" key="1">
    <source>
        <dbReference type="ARBA" id="ARBA00004141"/>
    </source>
</evidence>
<evidence type="ECO:0000256" key="14">
    <source>
        <dbReference type="ARBA" id="ARBA00023136"/>
    </source>
</evidence>
<evidence type="ECO:0000313" key="24">
    <source>
        <dbReference type="Proteomes" id="UP000799767"/>
    </source>
</evidence>
<evidence type="ECO:0000256" key="3">
    <source>
        <dbReference type="ARBA" id="ARBA00005402"/>
    </source>
</evidence>
<dbReference type="EC" id="1.3.1.21" evidence="17"/>
<feature type="transmembrane region" description="Helical" evidence="22">
    <location>
        <begin position="12"/>
        <end position="31"/>
    </location>
</feature>
<keyword evidence="4 22" id="KW-0444">Lipid biosynthesis</keyword>
<keyword evidence="10 22" id="KW-1133">Transmembrane helix</keyword>
<evidence type="ECO:0000256" key="9">
    <source>
        <dbReference type="ARBA" id="ARBA00022955"/>
    </source>
</evidence>
<dbReference type="GO" id="GO:0016132">
    <property type="term" value="P:brassinosteroid biosynthetic process"/>
    <property type="evidence" value="ECO:0007669"/>
    <property type="project" value="TreeGrafter"/>
</dbReference>
<dbReference type="GO" id="GO:0005789">
    <property type="term" value="C:endoplasmic reticulum membrane"/>
    <property type="evidence" value="ECO:0007669"/>
    <property type="project" value="TreeGrafter"/>
</dbReference>
<keyword evidence="8" id="KW-0521">NADP</keyword>
<comment type="catalytic activity">
    <reaction evidence="20">
        <text>cholesterol + NADP(+) = 7-dehydrocholesterol + NADPH + H(+)</text>
        <dbReference type="Rhea" id="RHEA:23984"/>
        <dbReference type="ChEBI" id="CHEBI:15378"/>
        <dbReference type="ChEBI" id="CHEBI:16113"/>
        <dbReference type="ChEBI" id="CHEBI:17759"/>
        <dbReference type="ChEBI" id="CHEBI:57783"/>
        <dbReference type="ChEBI" id="CHEBI:58349"/>
        <dbReference type="EC" id="1.3.1.21"/>
    </reaction>
    <physiologicalReaction direction="right-to-left" evidence="20">
        <dbReference type="Rhea" id="RHEA:23986"/>
    </physiologicalReaction>
</comment>
<feature type="transmembrane region" description="Helical" evidence="22">
    <location>
        <begin position="225"/>
        <end position="244"/>
    </location>
</feature>
<dbReference type="Gene3D" id="1.20.120.1630">
    <property type="match status" value="1"/>
</dbReference>
<evidence type="ECO:0000256" key="6">
    <source>
        <dbReference type="ARBA" id="ARBA00022692"/>
    </source>
</evidence>
<evidence type="ECO:0000256" key="15">
    <source>
        <dbReference type="ARBA" id="ARBA00023166"/>
    </source>
</evidence>
<evidence type="ECO:0000256" key="19">
    <source>
        <dbReference type="ARBA" id="ARBA00042688"/>
    </source>
</evidence>
<keyword evidence="7" id="KW-0152">Cholesterol biosynthesis</keyword>
<evidence type="ECO:0000256" key="8">
    <source>
        <dbReference type="ARBA" id="ARBA00022857"/>
    </source>
</evidence>
<dbReference type="InterPro" id="IPR001171">
    <property type="entry name" value="ERG24_DHCR-like"/>
</dbReference>
<keyword evidence="9 22" id="KW-0752">Steroid biosynthesis</keyword>
<dbReference type="PANTHER" id="PTHR21257">
    <property type="entry name" value="DELTA(14)-STEROL REDUCTASE"/>
    <property type="match status" value="1"/>
</dbReference>
<evidence type="ECO:0000256" key="5">
    <source>
        <dbReference type="ARBA" id="ARBA00022548"/>
    </source>
</evidence>
<keyword evidence="5" id="KW-0153">Cholesterol metabolism</keyword>
<dbReference type="GO" id="GO:0047598">
    <property type="term" value="F:7-dehydrocholesterol reductase activity"/>
    <property type="evidence" value="ECO:0007669"/>
    <property type="project" value="UniProtKB-EC"/>
</dbReference>
<feature type="transmembrane region" description="Helical" evidence="22">
    <location>
        <begin position="113"/>
        <end position="132"/>
    </location>
</feature>
<protein>
    <recommendedName>
        <fullName evidence="18">7-dehydrocholesterol reductase</fullName>
        <ecNumber evidence="17">1.3.1.21</ecNumber>
    </recommendedName>
    <alternativeName>
        <fullName evidence="19">Sterol Delta(7)-reductase</fullName>
    </alternativeName>
</protein>
<keyword evidence="12 22" id="KW-0756">Sterol biosynthesis</keyword>
<evidence type="ECO:0000256" key="10">
    <source>
        <dbReference type="ARBA" id="ARBA00022989"/>
    </source>
</evidence>
<evidence type="ECO:0000256" key="12">
    <source>
        <dbReference type="ARBA" id="ARBA00023011"/>
    </source>
</evidence>
<keyword evidence="13 22" id="KW-0443">Lipid metabolism</keyword>
<evidence type="ECO:0000313" key="23">
    <source>
        <dbReference type="EMBL" id="KAF2484686.1"/>
    </source>
</evidence>
<keyword evidence="16 22" id="KW-0753">Steroid metabolism</keyword>
<feature type="transmembrane region" description="Helical" evidence="22">
    <location>
        <begin position="374"/>
        <end position="403"/>
    </location>
</feature>
<sequence length="437" mass="49499">MRQVTWGRASKAGLTTSIGALFMVVSAPLWVHLDWIALEYFDASLTTTLRALMSKGPITFVQEYSPHPSYQAALGYTAWLALQSLLYSYLPGPKCLGQRTPGGHQLSYTTNGLTAWYITHIAFLAGALLGLLDPASIAKHWQGLLVAANAYGFALAVLAPLKGYWCPTYREDCKISGEQHPLLDVELNPRIGKHYDLKFFHNGRPGIVAWTLINFSWAAYQRERLGYVTNPMLLVIALQTLYVVDFFINENWYTRTIDISHDHFGFMLAWGDTTFLPTTYTLQAQYLARNPIHLTPLHTLAILATGLTAYAIFRSANHQRDHVRTHNGAARLWGRPATFIRASYSTSDWQVHHTILLTSGWWGVVRHANYFADLLLAAAMCATCGVTHVLPWTYFFFMGVLLWHRCGRDERRCRAKYGAFWAEYCEKVPWRLVPGVY</sequence>
<dbReference type="PANTHER" id="PTHR21257:SF38">
    <property type="entry name" value="7-DEHYDROCHOLESTEROL REDUCTASE"/>
    <property type="match status" value="1"/>
</dbReference>
<dbReference type="RefSeq" id="XP_033591255.1">
    <property type="nucleotide sequence ID" value="XM_033730958.1"/>
</dbReference>
<dbReference type="AlphaFoldDB" id="A0A6A6PY40"/>
<comment type="catalytic activity">
    <reaction evidence="21">
        <text>7-dehydrodesmosterol + NADPH + H(+) = desmosterol + NADP(+)</text>
        <dbReference type="Rhea" id="RHEA:46740"/>
        <dbReference type="ChEBI" id="CHEBI:15378"/>
        <dbReference type="ChEBI" id="CHEBI:17737"/>
        <dbReference type="ChEBI" id="CHEBI:27910"/>
        <dbReference type="ChEBI" id="CHEBI:57783"/>
        <dbReference type="ChEBI" id="CHEBI:58349"/>
    </reaction>
    <physiologicalReaction direction="left-to-right" evidence="21">
        <dbReference type="Rhea" id="RHEA:46741"/>
    </physiologicalReaction>
</comment>
<comment type="subcellular location">
    <subcellularLocation>
        <location evidence="1">Membrane</location>
        <topology evidence="1">Multi-pass membrane protein</topology>
    </subcellularLocation>
</comment>
<evidence type="ECO:0000256" key="17">
    <source>
        <dbReference type="ARBA" id="ARBA00038851"/>
    </source>
</evidence>
<evidence type="ECO:0000256" key="4">
    <source>
        <dbReference type="ARBA" id="ARBA00022516"/>
    </source>
</evidence>
<evidence type="ECO:0000256" key="13">
    <source>
        <dbReference type="ARBA" id="ARBA00023098"/>
    </source>
</evidence>
<feature type="transmembrane region" description="Helical" evidence="22">
    <location>
        <begin position="294"/>
        <end position="313"/>
    </location>
</feature>
<evidence type="ECO:0000256" key="20">
    <source>
        <dbReference type="ARBA" id="ARBA00047795"/>
    </source>
</evidence>
<evidence type="ECO:0000256" key="7">
    <source>
        <dbReference type="ARBA" id="ARBA00022778"/>
    </source>
</evidence>
<gene>
    <name evidence="23" type="ORF">BDY17DRAFT_249183</name>
</gene>
<evidence type="ECO:0000256" key="11">
    <source>
        <dbReference type="ARBA" id="ARBA00023002"/>
    </source>
</evidence>
<keyword evidence="14 22" id="KW-0472">Membrane</keyword>
<accession>A0A6A6PY40</accession>
<keyword evidence="6 22" id="KW-0812">Transmembrane</keyword>
<dbReference type="Pfam" id="PF01222">
    <property type="entry name" value="ERG4_ERG24"/>
    <property type="match status" value="1"/>
</dbReference>
<dbReference type="GeneID" id="54471960"/>
<reference evidence="23" key="1">
    <citation type="journal article" date="2020" name="Stud. Mycol.">
        <title>101 Dothideomycetes genomes: a test case for predicting lifestyles and emergence of pathogens.</title>
        <authorList>
            <person name="Haridas S."/>
            <person name="Albert R."/>
            <person name="Binder M."/>
            <person name="Bloem J."/>
            <person name="Labutti K."/>
            <person name="Salamov A."/>
            <person name="Andreopoulos B."/>
            <person name="Baker S."/>
            <person name="Barry K."/>
            <person name="Bills G."/>
            <person name="Bluhm B."/>
            <person name="Cannon C."/>
            <person name="Castanera R."/>
            <person name="Culley D."/>
            <person name="Daum C."/>
            <person name="Ezra D."/>
            <person name="Gonzalez J."/>
            <person name="Henrissat B."/>
            <person name="Kuo A."/>
            <person name="Liang C."/>
            <person name="Lipzen A."/>
            <person name="Lutzoni F."/>
            <person name="Magnuson J."/>
            <person name="Mondo S."/>
            <person name="Nolan M."/>
            <person name="Ohm R."/>
            <person name="Pangilinan J."/>
            <person name="Park H.-J."/>
            <person name="Ramirez L."/>
            <person name="Alfaro M."/>
            <person name="Sun H."/>
            <person name="Tritt A."/>
            <person name="Yoshinaga Y."/>
            <person name="Zwiers L.-H."/>
            <person name="Turgeon B."/>
            <person name="Goodwin S."/>
            <person name="Spatafora J."/>
            <person name="Crous P."/>
            <person name="Grigoriev I."/>
        </authorList>
    </citation>
    <scope>NUCLEOTIDE SEQUENCE</scope>
    <source>
        <strain evidence="23">CBS 113389</strain>
    </source>
</reference>
<keyword evidence="24" id="KW-1185">Reference proteome</keyword>
<evidence type="ECO:0000256" key="21">
    <source>
        <dbReference type="ARBA" id="ARBA00047826"/>
    </source>
</evidence>
<dbReference type="FunFam" id="1.20.120.1630:FF:000004">
    <property type="entry name" value="7-dehydrocholesterol reductase"/>
    <property type="match status" value="1"/>
</dbReference>
<proteinExistence type="inferred from homology"/>
<feature type="transmembrane region" description="Helical" evidence="22">
    <location>
        <begin position="73"/>
        <end position="92"/>
    </location>
</feature>
<feature type="transmembrane region" description="Helical" evidence="22">
    <location>
        <begin position="144"/>
        <end position="161"/>
    </location>
</feature>
<evidence type="ECO:0000256" key="18">
    <source>
        <dbReference type="ARBA" id="ARBA00039984"/>
    </source>
</evidence>
<dbReference type="Proteomes" id="UP000799767">
    <property type="component" value="Unassembled WGS sequence"/>
</dbReference>
<dbReference type="OrthoDB" id="5326588at2759"/>
<keyword evidence="15 22" id="KW-1207">Sterol metabolism</keyword>
<comment type="similarity">
    <text evidence="3 22">Belongs to the ERG4/ERG24 family.</text>
</comment>
<evidence type="ECO:0000256" key="22">
    <source>
        <dbReference type="RuleBase" id="RU369120"/>
    </source>
</evidence>
<comment type="pathway">
    <text evidence="2">Steroid biosynthesis; cholesterol biosynthesis.</text>
</comment>
<dbReference type="EMBL" id="MU001634">
    <property type="protein sequence ID" value="KAF2484686.1"/>
    <property type="molecule type" value="Genomic_DNA"/>
</dbReference>